<dbReference type="SUPFAM" id="SSF56228">
    <property type="entry name" value="Aldehyde ferredoxin oxidoreductase, N-terminal domain"/>
    <property type="match status" value="1"/>
</dbReference>
<dbReference type="PANTHER" id="PTHR30038">
    <property type="entry name" value="ALDEHYDE FERREDOXIN OXIDOREDUCTASE"/>
    <property type="match status" value="1"/>
</dbReference>
<evidence type="ECO:0000313" key="10">
    <source>
        <dbReference type="EMBL" id="SFJ07497.1"/>
    </source>
</evidence>
<dbReference type="InterPro" id="IPR051919">
    <property type="entry name" value="W-dependent_AOR"/>
</dbReference>
<dbReference type="Gene3D" id="1.10.599.10">
    <property type="entry name" value="Aldehyde Ferredoxin Oxidoreductase Protein, subunit A, domain 3"/>
    <property type="match status" value="1"/>
</dbReference>
<dbReference type="InterPro" id="IPR013984">
    <property type="entry name" value="Ald_Fedxn_OxRdtase_dom2"/>
</dbReference>
<organism evidence="10 11">
    <name type="scientific">Desulfomicrobium apsheronum</name>
    <dbReference type="NCBI Taxonomy" id="52560"/>
    <lineage>
        <taxon>Bacteria</taxon>
        <taxon>Pseudomonadati</taxon>
        <taxon>Thermodesulfobacteriota</taxon>
        <taxon>Desulfovibrionia</taxon>
        <taxon>Desulfovibrionales</taxon>
        <taxon>Desulfomicrobiaceae</taxon>
        <taxon>Desulfomicrobium</taxon>
    </lineage>
</organism>
<evidence type="ECO:0000256" key="8">
    <source>
        <dbReference type="ARBA" id="ARBA00049934"/>
    </source>
</evidence>
<dbReference type="InterPro" id="IPR013985">
    <property type="entry name" value="Ald_Fedxn_OxRdtase_dom3"/>
</dbReference>
<dbReference type="Pfam" id="PF01314">
    <property type="entry name" value="AFOR_C"/>
    <property type="match status" value="1"/>
</dbReference>
<reference evidence="11" key="1">
    <citation type="submission" date="2016-10" db="EMBL/GenBank/DDBJ databases">
        <authorList>
            <person name="Varghese N."/>
            <person name="Submissions S."/>
        </authorList>
    </citation>
    <scope>NUCLEOTIDE SEQUENCE [LARGE SCALE GENOMIC DNA]</scope>
    <source>
        <strain evidence="11">DSM 5918</strain>
    </source>
</reference>
<dbReference type="GO" id="GO:0016625">
    <property type="term" value="F:oxidoreductase activity, acting on the aldehyde or oxo group of donors, iron-sulfur protein as acceptor"/>
    <property type="evidence" value="ECO:0007669"/>
    <property type="project" value="InterPro"/>
</dbReference>
<evidence type="ECO:0000256" key="3">
    <source>
        <dbReference type="ARBA" id="ARBA00022485"/>
    </source>
</evidence>
<name>A0A1I3NEG8_9BACT</name>
<comment type="similarity">
    <text evidence="2">Belongs to the AOR/FOR family.</text>
</comment>
<dbReference type="EMBL" id="FORX01000001">
    <property type="protein sequence ID" value="SFJ07497.1"/>
    <property type="molecule type" value="Genomic_DNA"/>
</dbReference>
<dbReference type="Gene3D" id="3.60.9.10">
    <property type="entry name" value="Aldehyde ferredoxin oxidoreductase, N-terminal domain"/>
    <property type="match status" value="1"/>
</dbReference>
<sequence>MKILRINTRTKSFKFEELGELAGLGGRALTSRVVNKEVPANCHPLSAENKLIFAAGVLAPTNAANSGRISVGAKSPLTGGIKESNSGGQFAHTLPKLDLLAVILEDKPEAGSPMQEIFISADKVVFKDSTVAGMRNYAAQEKLLAAYGDKAVTALVGPAGEQCLCASTIQFSDPEGLPSRSAGRGGLGAVMGSKGVKAIILDGDANAKTVYGNEELFKEARKEWVDVLRNHPVTSQGLPGFGTAVLVNVINEAGALPTKNFRMGKFDGAEKISGETLAANIEKRGGKVKHGCHTGCVIQCSQVYHGADGKYLTTGFEYETIWGFGANLLIDNLDDIAAMDRTCDEVGVDTIEMANTMAMAMEGGTLAWGDSKGVLAELNKVGTSDPLGRIYGNGTSYTAKAFGVDRIPVVKNQALPAYDPRAVKGVGVTYATTPMGADHTAGYGVCQNVLKVGGDVDGHKKEGNIEISKNLQIATAAVDSLGLCLFVAFAILDDARGVPCMAKLISGLTGKEMSVDEMIGIGVNCLKDELDFNKRAGFTDEDDQLPRFFREELLAPHNVGWGYSTEELQAAKV</sequence>
<evidence type="ECO:0000256" key="5">
    <source>
        <dbReference type="ARBA" id="ARBA00023002"/>
    </source>
</evidence>
<comment type="cofactor">
    <cofactor evidence="1">
        <name>[4Fe-4S] cluster</name>
        <dbReference type="ChEBI" id="CHEBI:49883"/>
    </cofactor>
</comment>
<evidence type="ECO:0000313" key="11">
    <source>
        <dbReference type="Proteomes" id="UP000198635"/>
    </source>
</evidence>
<keyword evidence="7" id="KW-0411">Iron-sulfur</keyword>
<keyword evidence="4" id="KW-0479">Metal-binding</keyword>
<dbReference type="STRING" id="52560.SAMN04488082_101258"/>
<evidence type="ECO:0000256" key="4">
    <source>
        <dbReference type="ARBA" id="ARBA00022723"/>
    </source>
</evidence>
<dbReference type="Pfam" id="PF02730">
    <property type="entry name" value="AFOR_N"/>
    <property type="match status" value="1"/>
</dbReference>
<dbReference type="GO" id="GO:0046872">
    <property type="term" value="F:metal ion binding"/>
    <property type="evidence" value="ECO:0007669"/>
    <property type="project" value="UniProtKB-KW"/>
</dbReference>
<evidence type="ECO:0000259" key="9">
    <source>
        <dbReference type="SMART" id="SM00790"/>
    </source>
</evidence>
<accession>A0A1I3NEG8</accession>
<dbReference type="SMART" id="SM00790">
    <property type="entry name" value="AFOR_N"/>
    <property type="match status" value="1"/>
</dbReference>
<dbReference type="Gene3D" id="1.10.569.10">
    <property type="entry name" value="Aldehyde Ferredoxin Oxidoreductase Protein, subunit A, domain 2"/>
    <property type="match status" value="1"/>
</dbReference>
<keyword evidence="11" id="KW-1185">Reference proteome</keyword>
<dbReference type="Proteomes" id="UP000198635">
    <property type="component" value="Unassembled WGS sequence"/>
</dbReference>
<dbReference type="GO" id="GO:0051539">
    <property type="term" value="F:4 iron, 4 sulfur cluster binding"/>
    <property type="evidence" value="ECO:0007669"/>
    <property type="project" value="UniProtKB-KW"/>
</dbReference>
<dbReference type="AlphaFoldDB" id="A0A1I3NEG8"/>
<dbReference type="InterPro" id="IPR036021">
    <property type="entry name" value="Tungsten_al_ferr_oxy-like_C"/>
</dbReference>
<keyword evidence="6" id="KW-0408">Iron</keyword>
<keyword evidence="3" id="KW-0004">4Fe-4S</keyword>
<keyword evidence="5" id="KW-0560">Oxidoreductase</keyword>
<dbReference type="OrthoDB" id="9763894at2"/>
<evidence type="ECO:0000256" key="2">
    <source>
        <dbReference type="ARBA" id="ARBA00011032"/>
    </source>
</evidence>
<dbReference type="GO" id="GO:0009055">
    <property type="term" value="F:electron transfer activity"/>
    <property type="evidence" value="ECO:0007669"/>
    <property type="project" value="InterPro"/>
</dbReference>
<dbReference type="InterPro" id="IPR001203">
    <property type="entry name" value="OxRdtase_Ald_Fedxn_C"/>
</dbReference>
<evidence type="ECO:0000256" key="6">
    <source>
        <dbReference type="ARBA" id="ARBA00023004"/>
    </source>
</evidence>
<dbReference type="InterPro" id="IPR013983">
    <property type="entry name" value="Ald_Fedxn_OxRdtase_N"/>
</dbReference>
<dbReference type="PANTHER" id="PTHR30038:SF0">
    <property type="entry name" value="TUNGSTEN-CONTAINING ALDEHYDE FERREDOXIN OXIDOREDUCTASE"/>
    <property type="match status" value="1"/>
</dbReference>
<feature type="domain" description="Aldehyde ferredoxin oxidoreductase N-terminal" evidence="9">
    <location>
        <begin position="1"/>
        <end position="205"/>
    </location>
</feature>
<comment type="cofactor">
    <cofactor evidence="8">
        <name>tungstopterin</name>
        <dbReference type="ChEBI" id="CHEBI:30402"/>
    </cofactor>
</comment>
<dbReference type="SUPFAM" id="SSF48310">
    <property type="entry name" value="Aldehyde ferredoxin oxidoreductase, C-terminal domains"/>
    <property type="match status" value="1"/>
</dbReference>
<evidence type="ECO:0000256" key="7">
    <source>
        <dbReference type="ARBA" id="ARBA00023014"/>
    </source>
</evidence>
<dbReference type="InterPro" id="IPR036503">
    <property type="entry name" value="Ald_Fedxn_OxRdtase_N_sf"/>
</dbReference>
<gene>
    <name evidence="10" type="ORF">SAMN04488082_101258</name>
</gene>
<proteinExistence type="inferred from homology"/>
<dbReference type="RefSeq" id="WP_092372329.1">
    <property type="nucleotide sequence ID" value="NZ_FORX01000001.1"/>
</dbReference>
<protein>
    <submittedName>
        <fullName evidence="10">Aldehyde:ferredoxin oxidoreductase</fullName>
    </submittedName>
</protein>
<evidence type="ECO:0000256" key="1">
    <source>
        <dbReference type="ARBA" id="ARBA00001966"/>
    </source>
</evidence>